<evidence type="ECO:0000256" key="13">
    <source>
        <dbReference type="SAM" id="MobiDB-lite"/>
    </source>
</evidence>
<dbReference type="Pfam" id="PF00511">
    <property type="entry name" value="PPV_E2_C"/>
    <property type="match status" value="1"/>
</dbReference>
<dbReference type="InterPro" id="IPR036050">
    <property type="entry name" value="Regulatory_protein_E2_N"/>
</dbReference>
<gene>
    <name evidence="12" type="primary">E2</name>
</gene>
<evidence type="ECO:0000256" key="9">
    <source>
        <dbReference type="ARBA" id="ARBA00023125"/>
    </source>
</evidence>
<feature type="cross-link" description="Glycyl lysine isopeptide (Lys-Gly) (interchain with G-Cter in SUMO)" evidence="12">
    <location>
        <position position="318"/>
    </location>
</feature>
<evidence type="ECO:0000256" key="11">
    <source>
        <dbReference type="ARBA" id="ARBA00023163"/>
    </source>
</evidence>
<keyword evidence="3 12" id="KW-0678">Repressor</keyword>
<dbReference type="GO" id="GO:0042025">
    <property type="term" value="C:host cell nucleus"/>
    <property type="evidence" value="ECO:0007669"/>
    <property type="project" value="UniProtKB-SubCell"/>
</dbReference>
<comment type="function">
    <text evidence="12">Plays a role in the initiation of viral DNA replication. A dimer of E2 interacts with a dimer of E1 in order to improve specificity of E1 DNA binding activity. Once the complex recognizes and binds DNA at specific sites, the E2 dimer is removed from DNA. E2 also regulates viral transcription through binding to the E2RE response element (5'-ACCNNNNNNGGT-3') present in multiple copies in the regulatory regions of the viral genome. Activates or represses transcription depending on E2RE's position with regards to proximal promoter elements including the TATA-box. Repression occurs by sterically hindering the assembly of the transcription initiation complex.</text>
</comment>
<evidence type="ECO:0000256" key="4">
    <source>
        <dbReference type="ARBA" id="ARBA00022518"/>
    </source>
</evidence>
<dbReference type="Gene3D" id="3.30.70.330">
    <property type="match status" value="1"/>
</dbReference>
<keyword evidence="10 12" id="KW-0010">Activator</keyword>
<dbReference type="InterPro" id="IPR042503">
    <property type="entry name" value="Regulatory_protein_E2_N_1"/>
</dbReference>
<dbReference type="InterPro" id="IPR000427">
    <property type="entry name" value="Papillomavirus_E2_C"/>
</dbReference>
<evidence type="ECO:0000313" key="16">
    <source>
        <dbReference type="EMBL" id="QAB14018.1"/>
    </source>
</evidence>
<comment type="similarity">
    <text evidence="12">Belongs to the papillomaviridae E2 protein family.</text>
</comment>
<organism evidence="16">
    <name type="scientific">Human papillomavirus</name>
    <dbReference type="NCBI Taxonomy" id="10566"/>
    <lineage>
        <taxon>Viruses</taxon>
        <taxon>Monodnaviria</taxon>
        <taxon>Shotokuvirae</taxon>
        <taxon>Cossaviricota</taxon>
        <taxon>Papovaviricetes</taxon>
        <taxon>Zurhausenvirales</taxon>
        <taxon>Papillomaviridae</taxon>
    </lineage>
</organism>
<dbReference type="GO" id="GO:0003700">
    <property type="term" value="F:DNA-binding transcription factor activity"/>
    <property type="evidence" value="ECO:0007669"/>
    <property type="project" value="UniProtKB-UniRule"/>
</dbReference>
<evidence type="ECO:0000259" key="15">
    <source>
        <dbReference type="Pfam" id="PF00511"/>
    </source>
</evidence>
<accession>A0A3R5Z2T4</accession>
<evidence type="ECO:0000256" key="5">
    <source>
        <dbReference type="ARBA" id="ARBA00022553"/>
    </source>
</evidence>
<feature type="region of interest" description="DNA-binding domain" evidence="12">
    <location>
        <begin position="311"/>
        <end position="389"/>
    </location>
</feature>
<keyword evidence="5 12" id="KW-0597">Phosphoprotein</keyword>
<keyword evidence="9 12" id="KW-0238">DNA-binding</keyword>
<dbReference type="InterPro" id="IPR012677">
    <property type="entry name" value="Nucleotide-bd_a/b_plait_sf"/>
</dbReference>
<dbReference type="GO" id="GO:0006275">
    <property type="term" value="P:regulation of DNA replication"/>
    <property type="evidence" value="ECO:0007669"/>
    <property type="project" value="UniProtKB-UniRule"/>
</dbReference>
<dbReference type="Gene3D" id="2.170.200.10">
    <property type="entry name" value="Papillomavirus E2 early protein domain"/>
    <property type="match status" value="1"/>
</dbReference>
<evidence type="ECO:0000259" key="14">
    <source>
        <dbReference type="Pfam" id="PF00508"/>
    </source>
</evidence>
<feature type="domain" description="Papillomavirus E2 N-terminal" evidence="14">
    <location>
        <begin position="6"/>
        <end position="199"/>
    </location>
</feature>
<dbReference type="GO" id="GO:0006351">
    <property type="term" value="P:DNA-templated transcription"/>
    <property type="evidence" value="ECO:0007669"/>
    <property type="project" value="UniProtKB-UniRule"/>
</dbReference>
<reference evidence="16" key="1">
    <citation type="journal article" date="2018" name="Nat. Med.">
        <title>Expanded skin virome in DOCK8-deficient patients.</title>
        <authorList>
            <consortium name="NISC Comparative Sequencing Program"/>
            <person name="Tirosh O."/>
            <person name="Conlan S."/>
            <person name="Deming C."/>
            <person name="Lee-Lin S.Q."/>
            <person name="Huang X."/>
            <person name="Su H.C."/>
            <person name="Freeman A.F."/>
            <person name="Segre J.A."/>
            <person name="Kong H.H."/>
        </authorList>
    </citation>
    <scope>NUCLEOTIDE SEQUENCE</scope>
    <source>
        <strain evidence="16">HPV-mSK_172</strain>
    </source>
</reference>
<name>A0A3R5Z2T4_9PAPI</name>
<feature type="region of interest" description="Disordered" evidence="13">
    <location>
        <begin position="199"/>
        <end position="305"/>
    </location>
</feature>
<dbReference type="Gene3D" id="1.10.287.30">
    <property type="entry name" value="E2 (early) protein, N terminal domain, subdomain 1"/>
    <property type="match status" value="1"/>
</dbReference>
<keyword evidence="12" id="KW-1017">Isopeptide bond</keyword>
<dbReference type="InterPro" id="IPR001866">
    <property type="entry name" value="PPV_E2_N"/>
</dbReference>
<dbReference type="EMBL" id="MH777314">
    <property type="protein sequence ID" value="QAB14018.1"/>
    <property type="molecule type" value="Genomic_DNA"/>
</dbReference>
<protein>
    <recommendedName>
        <fullName evidence="12">Regulatory protein E2</fullName>
    </recommendedName>
</protein>
<dbReference type="HAMAP" id="MF_04001">
    <property type="entry name" value="PPV_E2"/>
    <property type="match status" value="1"/>
</dbReference>
<keyword evidence="7 12" id="KW-0235">DNA replication</keyword>
<feature type="domain" description="Papillomavirus E2 C-terminal" evidence="15">
    <location>
        <begin position="313"/>
        <end position="385"/>
    </location>
</feature>
<dbReference type="SUPFAM" id="SSF51332">
    <property type="entry name" value="E2 regulatory, transactivation domain"/>
    <property type="match status" value="1"/>
</dbReference>
<dbReference type="SUPFAM" id="SSF54957">
    <property type="entry name" value="Viral DNA-binding domain"/>
    <property type="match status" value="1"/>
</dbReference>
<dbReference type="GO" id="GO:0039693">
    <property type="term" value="P:viral DNA genome replication"/>
    <property type="evidence" value="ECO:0007669"/>
    <property type="project" value="UniProtKB-UniRule"/>
</dbReference>
<evidence type="ECO:0000256" key="12">
    <source>
        <dbReference type="HAMAP-Rule" id="MF_04001"/>
    </source>
</evidence>
<evidence type="ECO:0000256" key="8">
    <source>
        <dbReference type="ARBA" id="ARBA00023015"/>
    </source>
</evidence>
<dbReference type="GO" id="GO:0006260">
    <property type="term" value="P:DNA replication"/>
    <property type="evidence" value="ECO:0007669"/>
    <property type="project" value="UniProtKB-KW"/>
</dbReference>
<dbReference type="Pfam" id="PF00508">
    <property type="entry name" value="PPV_E2_N"/>
    <property type="match status" value="1"/>
</dbReference>
<keyword evidence="12" id="KW-0832">Ubl conjugation</keyword>
<keyword evidence="11 12" id="KW-0804">Transcription</keyword>
<dbReference type="InterPro" id="IPR033668">
    <property type="entry name" value="Reg_prot_E2"/>
</dbReference>
<dbReference type="InterPro" id="IPR035975">
    <property type="entry name" value="E2/EBNA1_C_sf"/>
</dbReference>
<evidence type="ECO:0000256" key="2">
    <source>
        <dbReference type="ARBA" id="ARBA00007794"/>
    </source>
</evidence>
<comment type="subcellular location">
    <subcellularLocation>
        <location evidence="1 12">Host nucleus</location>
    </subcellularLocation>
</comment>
<keyword evidence="8 12" id="KW-0805">Transcription regulation</keyword>
<comment type="PTM">
    <text evidence="12">Sumoylation plays a regulatory role in E2 transcriptional activity.</text>
</comment>
<dbReference type="GO" id="GO:0000166">
    <property type="term" value="F:nucleotide binding"/>
    <property type="evidence" value="ECO:0007669"/>
    <property type="project" value="UniProtKB-UniRule"/>
</dbReference>
<evidence type="ECO:0000256" key="3">
    <source>
        <dbReference type="ARBA" id="ARBA00022491"/>
    </source>
</evidence>
<keyword evidence="6 12" id="KW-1048">Host nucleus</keyword>
<comment type="similarity">
    <text evidence="2">Belongs to the papillomaviridae E8^E2C protein family.</text>
</comment>
<comment type="caution">
    <text evidence="12">Lacks conserved residue(s) required for the propagation of feature annotation.</text>
</comment>
<evidence type="ECO:0000256" key="7">
    <source>
        <dbReference type="ARBA" id="ARBA00022705"/>
    </source>
</evidence>
<comment type="subunit">
    <text evidence="12">Binds DNA as homodimer. Interacts with protein E1; this interaction greatly increases E1 DNA-binding activity. Interacts with protein L1; this interaction enhances E2-dependent replication and transcription activation. Interacts with protein L2; this interaction inhibits E2 transcriptional activity but not DNA replication function E2. Interacts with protein E7; this interaction inhibits E7 oncogenic activity. Interacts with host TAF1; this interaction modulates E2-dependent transcriptional regulation. Interacts with host BRD4; this interaction mediates E2 transcriptional activation function. Additionally, the interaction with host BRD4 on mitotic chromosomes mediates tethering of the viral genome. Interacts with host TOPBP1; this interaction is required for optimal viral DNA replication.</text>
</comment>
<evidence type="ECO:0000256" key="1">
    <source>
        <dbReference type="ARBA" id="ARBA00004147"/>
    </source>
</evidence>
<dbReference type="GO" id="GO:0003677">
    <property type="term" value="F:DNA binding"/>
    <property type="evidence" value="ECO:0007669"/>
    <property type="project" value="UniProtKB-UniRule"/>
</dbReference>
<proteinExistence type="inferred from homology"/>
<keyword evidence="4 12" id="KW-0244">Early protein</keyword>
<sequence>MNQADLTRRSDALQERLMTLYEEGANTIDAQIDHWKVIKQQYILYYYSRKEGYKRLGLQILPTLAVSEYKAKEAIQQILLLESLKKSEFGNEEWTLGDTSAELTLTSPRYAFKKEPYIVDVWFDNNPANSFPYTNWNKIYFQDEQERWHRAEGEVDINGLYFVDSHNDKVYFVLFAPDVEKYSTKGQWTVNFKNQTISSVDSSQTRVSDLSLQGSVSSSRDTVLRPATTTRRGSEGEERSPSSTTPSSPDLRSGQRRRRQQRESSPRGRSKRRREETTTGGVSPREVGRGSHTVPRRGLGRIERLTEEARDPPIIFVKGGANNLKCWRNRCQKTNRLYLVMSTVFRYPHSDLGHRMVIGFKDVEQRTLFLKTTPLPKGCTYSLGSIDSL</sequence>
<comment type="PTM">
    <text evidence="12">Phosphorylated.</text>
</comment>
<evidence type="ECO:0000256" key="6">
    <source>
        <dbReference type="ARBA" id="ARBA00022562"/>
    </source>
</evidence>
<feature type="compositionally biased region" description="Low complexity" evidence="13">
    <location>
        <begin position="207"/>
        <end position="219"/>
    </location>
</feature>
<evidence type="ECO:0000256" key="10">
    <source>
        <dbReference type="ARBA" id="ARBA00023159"/>
    </source>
</evidence>
<dbReference type="InterPro" id="IPR042504">
    <property type="entry name" value="Regulatory_protein_E2_N_2"/>
</dbReference>